<dbReference type="InterPro" id="IPR006058">
    <property type="entry name" value="2Fe2S_fd_BS"/>
</dbReference>
<dbReference type="SUPFAM" id="SSF54292">
    <property type="entry name" value="2Fe-2S ferredoxin-like"/>
    <property type="match status" value="1"/>
</dbReference>
<keyword evidence="4" id="KW-0408">Iron</keyword>
<dbReference type="Gene3D" id="1.10.150.120">
    <property type="entry name" value="[2Fe-2S]-binding domain"/>
    <property type="match status" value="1"/>
</dbReference>
<feature type="compositionally biased region" description="Acidic residues" evidence="6">
    <location>
        <begin position="172"/>
        <end position="186"/>
    </location>
</feature>
<name>A0ABX1R6A1_9PSEU</name>
<dbReference type="Proteomes" id="UP001296706">
    <property type="component" value="Unassembled WGS sequence"/>
</dbReference>
<dbReference type="RefSeq" id="WP_169393664.1">
    <property type="nucleotide sequence ID" value="NZ_BAAAJH010000016.1"/>
</dbReference>
<evidence type="ECO:0000313" key="9">
    <source>
        <dbReference type="Proteomes" id="UP001296706"/>
    </source>
</evidence>
<dbReference type="PROSITE" id="PS51085">
    <property type="entry name" value="2FE2S_FER_2"/>
    <property type="match status" value="1"/>
</dbReference>
<organism evidence="8 9">
    <name type="scientific">Pseudonocardia xinjiangensis</name>
    <dbReference type="NCBI Taxonomy" id="75289"/>
    <lineage>
        <taxon>Bacteria</taxon>
        <taxon>Bacillati</taxon>
        <taxon>Actinomycetota</taxon>
        <taxon>Actinomycetes</taxon>
        <taxon>Pseudonocardiales</taxon>
        <taxon>Pseudonocardiaceae</taxon>
        <taxon>Pseudonocardia</taxon>
    </lineage>
</organism>
<protein>
    <submittedName>
        <fullName evidence="8">(2Fe-2S)-binding protein</fullName>
    </submittedName>
</protein>
<sequence>MSHDPDDEVPAGAAVPVDMILNGARRHADVPTNTMLLSLLRNEFGLTGVRGSCERGVCGVCTVLLDGKPVASCSLFAFDVDGATVETIEGQRDGDALGPVQQAFAECGGFQCGYCTPGMIILTTALLRSEAKPNRDEIRRWIGSNICRCTGYEMIMESVERAAETLAAESGEPGEDPDTEGEEERS</sequence>
<feature type="region of interest" description="Disordered" evidence="6">
    <location>
        <begin position="163"/>
        <end position="186"/>
    </location>
</feature>
<dbReference type="SUPFAM" id="SSF47741">
    <property type="entry name" value="CO dehydrogenase ISP C-domain like"/>
    <property type="match status" value="1"/>
</dbReference>
<comment type="caution">
    <text evidence="8">The sequence shown here is derived from an EMBL/GenBank/DDBJ whole genome shotgun (WGS) entry which is preliminary data.</text>
</comment>
<keyword evidence="3" id="KW-0560">Oxidoreductase</keyword>
<evidence type="ECO:0000259" key="7">
    <source>
        <dbReference type="PROSITE" id="PS51085"/>
    </source>
</evidence>
<feature type="domain" description="2Fe-2S ferredoxin-type" evidence="7">
    <location>
        <begin position="15"/>
        <end position="91"/>
    </location>
</feature>
<evidence type="ECO:0000256" key="2">
    <source>
        <dbReference type="ARBA" id="ARBA00022723"/>
    </source>
</evidence>
<keyword evidence="5" id="KW-0411">Iron-sulfur</keyword>
<dbReference type="InterPro" id="IPR012675">
    <property type="entry name" value="Beta-grasp_dom_sf"/>
</dbReference>
<dbReference type="InterPro" id="IPR051452">
    <property type="entry name" value="Diverse_Oxidoreductases"/>
</dbReference>
<evidence type="ECO:0000256" key="3">
    <source>
        <dbReference type="ARBA" id="ARBA00023002"/>
    </source>
</evidence>
<dbReference type="InterPro" id="IPR036010">
    <property type="entry name" value="2Fe-2S_ferredoxin-like_sf"/>
</dbReference>
<evidence type="ECO:0000256" key="5">
    <source>
        <dbReference type="ARBA" id="ARBA00023014"/>
    </source>
</evidence>
<evidence type="ECO:0000313" key="8">
    <source>
        <dbReference type="EMBL" id="NMH75592.1"/>
    </source>
</evidence>
<evidence type="ECO:0000256" key="4">
    <source>
        <dbReference type="ARBA" id="ARBA00023004"/>
    </source>
</evidence>
<dbReference type="EMBL" id="JAAXKY010000001">
    <property type="protein sequence ID" value="NMH75592.1"/>
    <property type="molecule type" value="Genomic_DNA"/>
</dbReference>
<keyword evidence="1" id="KW-0001">2Fe-2S</keyword>
<proteinExistence type="predicted"/>
<dbReference type="InterPro" id="IPR002888">
    <property type="entry name" value="2Fe-2S-bd"/>
</dbReference>
<dbReference type="PROSITE" id="PS00197">
    <property type="entry name" value="2FE2S_FER_1"/>
    <property type="match status" value="1"/>
</dbReference>
<dbReference type="Pfam" id="PF01799">
    <property type="entry name" value="Fer2_2"/>
    <property type="match status" value="1"/>
</dbReference>
<keyword evidence="2" id="KW-0479">Metal-binding</keyword>
<reference evidence="8 9" key="1">
    <citation type="submission" date="2020-04" db="EMBL/GenBank/DDBJ databases">
        <authorList>
            <person name="Klaysubun C."/>
            <person name="Duangmal K."/>
            <person name="Lipun K."/>
        </authorList>
    </citation>
    <scope>NUCLEOTIDE SEQUENCE [LARGE SCALE GENOMIC DNA]</scope>
    <source>
        <strain evidence="8 9">JCM 11839</strain>
    </source>
</reference>
<dbReference type="PANTHER" id="PTHR44379">
    <property type="entry name" value="OXIDOREDUCTASE WITH IRON-SULFUR SUBUNIT"/>
    <property type="match status" value="1"/>
</dbReference>
<evidence type="ECO:0000256" key="1">
    <source>
        <dbReference type="ARBA" id="ARBA00022714"/>
    </source>
</evidence>
<dbReference type="InterPro" id="IPR036884">
    <property type="entry name" value="2Fe-2S-bd_dom_sf"/>
</dbReference>
<dbReference type="InterPro" id="IPR001041">
    <property type="entry name" value="2Fe-2S_ferredoxin-type"/>
</dbReference>
<dbReference type="Pfam" id="PF00111">
    <property type="entry name" value="Fer2"/>
    <property type="match status" value="1"/>
</dbReference>
<dbReference type="PANTHER" id="PTHR44379:SF8">
    <property type="entry name" value="XANTHINE DEHYDROGENASE IRON-SULFUR-BINDING SUBUNIT XDHC-RELATED"/>
    <property type="match status" value="1"/>
</dbReference>
<accession>A0ABX1R6A1</accession>
<evidence type="ECO:0000256" key="6">
    <source>
        <dbReference type="SAM" id="MobiDB-lite"/>
    </source>
</evidence>
<dbReference type="Gene3D" id="3.10.20.30">
    <property type="match status" value="1"/>
</dbReference>
<keyword evidence="9" id="KW-1185">Reference proteome</keyword>
<gene>
    <name evidence="8" type="ORF">HF577_00390</name>
</gene>